<accession>A0A397VIC1</accession>
<organism evidence="1 2">
    <name type="scientific">Gigaspora rosea</name>
    <dbReference type="NCBI Taxonomy" id="44941"/>
    <lineage>
        <taxon>Eukaryota</taxon>
        <taxon>Fungi</taxon>
        <taxon>Fungi incertae sedis</taxon>
        <taxon>Mucoromycota</taxon>
        <taxon>Glomeromycotina</taxon>
        <taxon>Glomeromycetes</taxon>
        <taxon>Diversisporales</taxon>
        <taxon>Gigasporaceae</taxon>
        <taxon>Gigaspora</taxon>
    </lineage>
</organism>
<proteinExistence type="predicted"/>
<dbReference type="AlphaFoldDB" id="A0A397VIC1"/>
<evidence type="ECO:0000313" key="1">
    <source>
        <dbReference type="EMBL" id="RIB22204.1"/>
    </source>
</evidence>
<protein>
    <submittedName>
        <fullName evidence="1">Uncharacterized protein</fullName>
    </submittedName>
</protein>
<keyword evidence="2" id="KW-1185">Reference proteome</keyword>
<dbReference type="Proteomes" id="UP000266673">
    <property type="component" value="Unassembled WGS sequence"/>
</dbReference>
<dbReference type="EMBL" id="QKWP01000320">
    <property type="protein sequence ID" value="RIB22204.1"/>
    <property type="molecule type" value="Genomic_DNA"/>
</dbReference>
<evidence type="ECO:0000313" key="2">
    <source>
        <dbReference type="Proteomes" id="UP000266673"/>
    </source>
</evidence>
<reference evidence="1 2" key="1">
    <citation type="submission" date="2018-06" db="EMBL/GenBank/DDBJ databases">
        <title>Comparative genomics reveals the genomic features of Rhizophagus irregularis, R. cerebriforme, R. diaphanum and Gigaspora rosea, and their symbiotic lifestyle signature.</title>
        <authorList>
            <person name="Morin E."/>
            <person name="San Clemente H."/>
            <person name="Chen E.C.H."/>
            <person name="De La Providencia I."/>
            <person name="Hainaut M."/>
            <person name="Kuo A."/>
            <person name="Kohler A."/>
            <person name="Murat C."/>
            <person name="Tang N."/>
            <person name="Roy S."/>
            <person name="Loubradou J."/>
            <person name="Henrissat B."/>
            <person name="Grigoriev I.V."/>
            <person name="Corradi N."/>
            <person name="Roux C."/>
            <person name="Martin F.M."/>
        </authorList>
    </citation>
    <scope>NUCLEOTIDE SEQUENCE [LARGE SCALE GENOMIC DNA]</scope>
    <source>
        <strain evidence="1 2">DAOM 194757</strain>
    </source>
</reference>
<name>A0A397VIC1_9GLOM</name>
<comment type="caution">
    <text evidence="1">The sequence shown here is derived from an EMBL/GenBank/DDBJ whole genome shotgun (WGS) entry which is preliminary data.</text>
</comment>
<gene>
    <name evidence="1" type="ORF">C2G38_2076181</name>
</gene>
<sequence length="76" mass="8904">MFSWATCLLYVTRNNYCSVILVGNTYNVLFLKIHIIRICNYLGISLGLSWNYLGIIFGIPHEITKFLQRIYSIQKQ</sequence>